<keyword evidence="1" id="KW-0808">Transferase</keyword>
<comment type="catalytic activity">
    <reaction evidence="6">
        <text>L-threonyl-[protein] + ATP = 3-O-(5'-adenylyl)-L-threonyl-[protein] + diphosphate</text>
        <dbReference type="Rhea" id="RHEA:54292"/>
        <dbReference type="Rhea" id="RHEA-COMP:11060"/>
        <dbReference type="Rhea" id="RHEA-COMP:13847"/>
        <dbReference type="ChEBI" id="CHEBI:30013"/>
        <dbReference type="ChEBI" id="CHEBI:30616"/>
        <dbReference type="ChEBI" id="CHEBI:33019"/>
        <dbReference type="ChEBI" id="CHEBI:138113"/>
        <dbReference type="EC" id="2.7.7.108"/>
    </reaction>
</comment>
<dbReference type="PROSITE" id="PS51459">
    <property type="entry name" value="FIDO"/>
    <property type="match status" value="1"/>
</dbReference>
<dbReference type="RefSeq" id="WP_244802869.1">
    <property type="nucleotide sequence ID" value="NZ_JALIEA010000003.1"/>
</dbReference>
<proteinExistence type="predicted"/>
<dbReference type="Gene3D" id="1.10.3290.10">
    <property type="entry name" value="Fido-like domain"/>
    <property type="match status" value="1"/>
</dbReference>
<protein>
    <recommendedName>
        <fullName evidence="5">protein adenylyltransferase</fullName>
        <ecNumber evidence="5">2.7.7.108</ecNumber>
    </recommendedName>
</protein>
<name>A0A9X1WLF8_9CORY</name>
<evidence type="ECO:0000256" key="3">
    <source>
        <dbReference type="ARBA" id="ARBA00022741"/>
    </source>
</evidence>
<keyword evidence="2" id="KW-0548">Nucleotidyltransferase</keyword>
<evidence type="ECO:0000313" key="9">
    <source>
        <dbReference type="EMBL" id="MCJ7857116.1"/>
    </source>
</evidence>
<comment type="caution">
    <text evidence="9">The sequence shown here is derived from an EMBL/GenBank/DDBJ whole genome shotgun (WGS) entry which is preliminary data.</text>
</comment>
<evidence type="ECO:0000256" key="1">
    <source>
        <dbReference type="ARBA" id="ARBA00022679"/>
    </source>
</evidence>
<organism evidence="9 10">
    <name type="scientific">Corynebacterium kalidii</name>
    <dbReference type="NCBI Taxonomy" id="2931982"/>
    <lineage>
        <taxon>Bacteria</taxon>
        <taxon>Bacillati</taxon>
        <taxon>Actinomycetota</taxon>
        <taxon>Actinomycetes</taxon>
        <taxon>Mycobacteriales</taxon>
        <taxon>Corynebacteriaceae</taxon>
        <taxon>Corynebacterium</taxon>
    </lineage>
</organism>
<dbReference type="AlphaFoldDB" id="A0A9X1WLF8"/>
<dbReference type="GO" id="GO:0070733">
    <property type="term" value="F:AMPylase activity"/>
    <property type="evidence" value="ECO:0007669"/>
    <property type="project" value="UniProtKB-EC"/>
</dbReference>
<feature type="domain" description="Fido" evidence="8">
    <location>
        <begin position="45"/>
        <end position="186"/>
    </location>
</feature>
<dbReference type="PANTHER" id="PTHR39560:SF1">
    <property type="entry name" value="PROTEIN ADENYLYLTRANSFERASE FIC-RELATED"/>
    <property type="match status" value="1"/>
</dbReference>
<sequence length="239" mass="26877">MARDPWDAPENLFGISDPEVLDRVAGRLAATRLARLEDSAPMKSFTRADLVGVHAFLLGDVYPWAGDIRTTEVRAMGMAMCRAQFVDNELDRVLRDIVRRPPSTTEVDAAVYTVAEHWSEMTMVHPFRDGNSRTQRFFFDQLLRNSGWAVDWTAIRAEQVHAARYVGAATVDPSFLAQSLLPAVHPADEVSAGTLTATESNRDNRSSAEIFHDMMNFRRAHPGQQYRLPERFRGEKSGN</sequence>
<dbReference type="InterPro" id="IPR003812">
    <property type="entry name" value="Fido"/>
</dbReference>
<keyword evidence="4" id="KW-0067">ATP-binding</keyword>
<dbReference type="PANTHER" id="PTHR39560">
    <property type="entry name" value="PROTEIN ADENYLYLTRANSFERASE FIC-RELATED"/>
    <property type="match status" value="1"/>
</dbReference>
<accession>A0A9X1WLF8</accession>
<dbReference type="GO" id="GO:0051302">
    <property type="term" value="P:regulation of cell division"/>
    <property type="evidence" value="ECO:0007669"/>
    <property type="project" value="TreeGrafter"/>
</dbReference>
<evidence type="ECO:0000256" key="7">
    <source>
        <dbReference type="ARBA" id="ARBA00048696"/>
    </source>
</evidence>
<comment type="catalytic activity">
    <reaction evidence="7">
        <text>L-tyrosyl-[protein] + ATP = O-(5'-adenylyl)-L-tyrosyl-[protein] + diphosphate</text>
        <dbReference type="Rhea" id="RHEA:54288"/>
        <dbReference type="Rhea" id="RHEA-COMP:10136"/>
        <dbReference type="Rhea" id="RHEA-COMP:13846"/>
        <dbReference type="ChEBI" id="CHEBI:30616"/>
        <dbReference type="ChEBI" id="CHEBI:33019"/>
        <dbReference type="ChEBI" id="CHEBI:46858"/>
        <dbReference type="ChEBI" id="CHEBI:83624"/>
        <dbReference type="EC" id="2.7.7.108"/>
    </reaction>
</comment>
<evidence type="ECO:0000259" key="8">
    <source>
        <dbReference type="PROSITE" id="PS51459"/>
    </source>
</evidence>
<dbReference type="EC" id="2.7.7.108" evidence="5"/>
<dbReference type="SUPFAM" id="SSF140931">
    <property type="entry name" value="Fic-like"/>
    <property type="match status" value="1"/>
</dbReference>
<evidence type="ECO:0000313" key="10">
    <source>
        <dbReference type="Proteomes" id="UP001139207"/>
    </source>
</evidence>
<dbReference type="EMBL" id="JALIEA010000003">
    <property type="protein sequence ID" value="MCJ7857116.1"/>
    <property type="molecule type" value="Genomic_DNA"/>
</dbReference>
<dbReference type="InterPro" id="IPR036597">
    <property type="entry name" value="Fido-like_dom_sf"/>
</dbReference>
<gene>
    <name evidence="9" type="ORF">MUN33_00060</name>
</gene>
<keyword evidence="10" id="KW-1185">Reference proteome</keyword>
<evidence type="ECO:0000256" key="5">
    <source>
        <dbReference type="ARBA" id="ARBA00034531"/>
    </source>
</evidence>
<dbReference type="GO" id="GO:0005524">
    <property type="term" value="F:ATP binding"/>
    <property type="evidence" value="ECO:0007669"/>
    <property type="project" value="UniProtKB-KW"/>
</dbReference>
<dbReference type="Proteomes" id="UP001139207">
    <property type="component" value="Unassembled WGS sequence"/>
</dbReference>
<evidence type="ECO:0000256" key="6">
    <source>
        <dbReference type="ARBA" id="ARBA00047939"/>
    </source>
</evidence>
<evidence type="ECO:0000256" key="4">
    <source>
        <dbReference type="ARBA" id="ARBA00022840"/>
    </source>
</evidence>
<reference evidence="9" key="1">
    <citation type="submission" date="2022-04" db="EMBL/GenBank/DDBJ databases">
        <title>Corynebacterium kalidii LD5P10.</title>
        <authorList>
            <person name="Sun J.Q."/>
        </authorList>
    </citation>
    <scope>NUCLEOTIDE SEQUENCE</scope>
    <source>
        <strain evidence="9">LD5P10</strain>
    </source>
</reference>
<keyword evidence="3" id="KW-0547">Nucleotide-binding</keyword>
<evidence type="ECO:0000256" key="2">
    <source>
        <dbReference type="ARBA" id="ARBA00022695"/>
    </source>
</evidence>
<dbReference type="Pfam" id="PF02661">
    <property type="entry name" value="Fic"/>
    <property type="match status" value="1"/>
</dbReference>